<dbReference type="KEGG" id="asha:G8E00_06840"/>
<dbReference type="InterPro" id="IPR005654">
    <property type="entry name" value="ATPase_AFG1-like"/>
</dbReference>
<dbReference type="Pfam" id="PF03969">
    <property type="entry name" value="AFG1_ATPase"/>
    <property type="match status" value="1"/>
</dbReference>
<comment type="function">
    <text evidence="3">Reduces the stability of FtsZ polymers in the presence of ATP.</text>
</comment>
<dbReference type="EMBL" id="CP049801">
    <property type="protein sequence ID" value="QIO05688.1"/>
    <property type="molecule type" value="Genomic_DNA"/>
</dbReference>
<keyword evidence="1 3" id="KW-0547">Nucleotide-binding</keyword>
<dbReference type="GO" id="GO:0032153">
    <property type="term" value="C:cell division site"/>
    <property type="evidence" value="ECO:0007669"/>
    <property type="project" value="TreeGrafter"/>
</dbReference>
<dbReference type="RefSeq" id="WP_166011961.1">
    <property type="nucleotide sequence ID" value="NZ_CP049801.1"/>
</dbReference>
<keyword evidence="5" id="KW-1185">Reference proteome</keyword>
<comment type="subcellular location">
    <subcellularLocation>
        <location evidence="3">Cytoplasm</location>
    </subcellularLocation>
</comment>
<dbReference type="HAMAP" id="MF_01919">
    <property type="entry name" value="ZapE"/>
    <property type="match status" value="1"/>
</dbReference>
<keyword evidence="2 3" id="KW-0067">ATP-binding</keyword>
<evidence type="ECO:0000313" key="5">
    <source>
        <dbReference type="Proteomes" id="UP000502297"/>
    </source>
</evidence>
<dbReference type="GO" id="GO:0051301">
    <property type="term" value="P:cell division"/>
    <property type="evidence" value="ECO:0007669"/>
    <property type="project" value="UniProtKB-UniRule"/>
</dbReference>
<organism evidence="4 5">
    <name type="scientific">Acinetobacter shaoyimingii</name>
    <dbReference type="NCBI Taxonomy" id="2715164"/>
    <lineage>
        <taxon>Bacteria</taxon>
        <taxon>Pseudomonadati</taxon>
        <taxon>Pseudomonadota</taxon>
        <taxon>Gammaproteobacteria</taxon>
        <taxon>Moraxellales</taxon>
        <taxon>Moraxellaceae</taxon>
        <taxon>Acinetobacter</taxon>
    </lineage>
</organism>
<dbReference type="GO" id="GO:0005524">
    <property type="term" value="F:ATP binding"/>
    <property type="evidence" value="ECO:0007669"/>
    <property type="project" value="UniProtKB-UniRule"/>
</dbReference>
<reference evidence="4 5" key="1">
    <citation type="submission" date="2020-03" db="EMBL/GenBank/DDBJ databases">
        <authorList>
            <person name="Zhu W."/>
        </authorList>
    </citation>
    <scope>NUCLEOTIDE SEQUENCE [LARGE SCALE GENOMIC DNA]</scope>
    <source>
        <strain evidence="4 5">323-1</strain>
    </source>
</reference>
<dbReference type="GO" id="GO:0016887">
    <property type="term" value="F:ATP hydrolysis activity"/>
    <property type="evidence" value="ECO:0007669"/>
    <property type="project" value="UniProtKB-UniRule"/>
</dbReference>
<comment type="similarity">
    <text evidence="3">Belongs to the AFG1 ATPase family. ZapE subfamily.</text>
</comment>
<keyword evidence="3 4" id="KW-0132">Cell division</keyword>
<dbReference type="PANTHER" id="PTHR12169:SF6">
    <property type="entry name" value="AFG1-LIKE ATPASE"/>
    <property type="match status" value="1"/>
</dbReference>
<evidence type="ECO:0000313" key="4">
    <source>
        <dbReference type="EMBL" id="QIO05688.1"/>
    </source>
</evidence>
<dbReference type="InterPro" id="IPR030870">
    <property type="entry name" value="ZapE"/>
</dbReference>
<keyword evidence="3" id="KW-0963">Cytoplasm</keyword>
<proteinExistence type="inferred from homology"/>
<dbReference type="NCBIfam" id="NF040713">
    <property type="entry name" value="ZapE"/>
    <property type="match status" value="1"/>
</dbReference>
<dbReference type="Proteomes" id="UP000502297">
    <property type="component" value="Chromosome"/>
</dbReference>
<dbReference type="SUPFAM" id="SSF52540">
    <property type="entry name" value="P-loop containing nucleoside triphosphate hydrolases"/>
    <property type="match status" value="1"/>
</dbReference>
<gene>
    <name evidence="3" type="primary">zapE</name>
    <name evidence="4" type="ORF">G8E00_06840</name>
</gene>
<accession>A0A6G8RV72</accession>
<evidence type="ECO:0000256" key="1">
    <source>
        <dbReference type="ARBA" id="ARBA00022741"/>
    </source>
</evidence>
<keyword evidence="3" id="KW-0378">Hydrolase</keyword>
<dbReference type="Gene3D" id="3.40.50.300">
    <property type="entry name" value="P-loop containing nucleotide triphosphate hydrolases"/>
    <property type="match status" value="1"/>
</dbReference>
<feature type="binding site" evidence="3">
    <location>
        <begin position="77"/>
        <end position="84"/>
    </location>
    <ligand>
        <name>ATP</name>
        <dbReference type="ChEBI" id="CHEBI:30616"/>
    </ligand>
</feature>
<sequence length="380" mass="43992">MLDQNLTHSTSFTVQSPSERYAKAISSGQFMPDDAQAQAVHELNRTWEELIHRYKSSKKAFRRFRRQTAPKGVYMWGGVGRGKTWLMDQFYDALPFRRKTRLHFHHFMQFVHKELNRNSGQQNPLDIVADQIYKDAVVICFDEFFVSNVTDAMILSDLFQKLFQRGITLVATSNIAPDGLYKNGIHRDRFLPAIEMVKKNCVVLNVDAGVDYRLRVLKQAQLFKSPLTHDHQIWIAKRFSALTQSQTVSDEPIIINKRIVETLGHTEDVLWCEFSELCMKPRSPADFIEIANIYNTVLVSNVPDLNDFLSEGTRRFIYLVDEFYDRGVKLLLTSQASIIELYSGEKLAFEIERTRSRLLEMQSDDYLQSAHRHLDAVESA</sequence>
<dbReference type="GO" id="GO:0005737">
    <property type="term" value="C:cytoplasm"/>
    <property type="evidence" value="ECO:0007669"/>
    <property type="project" value="UniProtKB-SubCell"/>
</dbReference>
<evidence type="ECO:0000256" key="3">
    <source>
        <dbReference type="HAMAP-Rule" id="MF_01919"/>
    </source>
</evidence>
<dbReference type="PANTHER" id="PTHR12169">
    <property type="entry name" value="ATPASE N2B"/>
    <property type="match status" value="1"/>
</dbReference>
<evidence type="ECO:0000256" key="2">
    <source>
        <dbReference type="ARBA" id="ARBA00022840"/>
    </source>
</evidence>
<keyword evidence="3" id="KW-0131">Cell cycle</keyword>
<dbReference type="AlphaFoldDB" id="A0A6G8RV72"/>
<comment type="subunit">
    <text evidence="3">Interacts with FtsZ.</text>
</comment>
<name>A0A6G8RV72_9GAMM</name>
<dbReference type="InterPro" id="IPR027417">
    <property type="entry name" value="P-loop_NTPase"/>
</dbReference>
<protein>
    <recommendedName>
        <fullName evidence="3">Cell division protein ZapE</fullName>
    </recommendedName>
    <alternativeName>
        <fullName evidence="3">Z ring-associated protein ZapE</fullName>
    </alternativeName>
</protein>